<feature type="compositionally biased region" description="Basic and acidic residues" evidence="1">
    <location>
        <begin position="11"/>
        <end position="20"/>
    </location>
</feature>
<dbReference type="Proteomes" id="UP000034856">
    <property type="component" value="Unassembled WGS sequence"/>
</dbReference>
<name>A0A0G1Q0R6_9BACT</name>
<evidence type="ECO:0000313" key="2">
    <source>
        <dbReference type="EMBL" id="KKU38342.1"/>
    </source>
</evidence>
<reference evidence="2 3" key="1">
    <citation type="journal article" date="2015" name="Nature">
        <title>rRNA introns, odd ribosomes, and small enigmatic genomes across a large radiation of phyla.</title>
        <authorList>
            <person name="Brown C.T."/>
            <person name="Hug L.A."/>
            <person name="Thomas B.C."/>
            <person name="Sharon I."/>
            <person name="Castelle C.J."/>
            <person name="Singh A."/>
            <person name="Wilkins M.J."/>
            <person name="Williams K.H."/>
            <person name="Banfield J.F."/>
        </authorList>
    </citation>
    <scope>NUCLEOTIDE SEQUENCE [LARGE SCALE GENOMIC DNA]</scope>
</reference>
<dbReference type="AlphaFoldDB" id="A0A0G1Q0R6"/>
<protein>
    <submittedName>
        <fullName evidence="2">Uncharacterized protein</fullName>
    </submittedName>
</protein>
<gene>
    <name evidence="2" type="ORF">UX51_C0003G0032</name>
</gene>
<evidence type="ECO:0000313" key="3">
    <source>
        <dbReference type="Proteomes" id="UP000034856"/>
    </source>
</evidence>
<accession>A0A0G1Q0R6</accession>
<sequence length="56" mass="6517">MTLKKYSSETAHPKEHLDEDERIIAGALAAARTRTLEREPLIQELSEEEKIRRINE</sequence>
<comment type="caution">
    <text evidence="2">The sequence shown here is derived from an EMBL/GenBank/DDBJ whole genome shotgun (WGS) entry which is preliminary data.</text>
</comment>
<feature type="region of interest" description="Disordered" evidence="1">
    <location>
        <begin position="1"/>
        <end position="20"/>
    </location>
</feature>
<proteinExistence type="predicted"/>
<organism evidence="2 3">
    <name type="scientific">Candidatus Azambacteria bacterium GW2011_GWF2_46_32</name>
    <dbReference type="NCBI Taxonomy" id="1618628"/>
    <lineage>
        <taxon>Bacteria</taxon>
        <taxon>Candidatus Azamiibacteriota</taxon>
    </lineage>
</organism>
<feature type="non-terminal residue" evidence="2">
    <location>
        <position position="56"/>
    </location>
</feature>
<dbReference type="EMBL" id="LCMM01000003">
    <property type="protein sequence ID" value="KKU38342.1"/>
    <property type="molecule type" value="Genomic_DNA"/>
</dbReference>
<evidence type="ECO:0000256" key="1">
    <source>
        <dbReference type="SAM" id="MobiDB-lite"/>
    </source>
</evidence>